<organism evidence="2 3">
    <name type="scientific">Synaphobranchus kaupii</name>
    <name type="common">Kaup's arrowtooth eel</name>
    <dbReference type="NCBI Taxonomy" id="118154"/>
    <lineage>
        <taxon>Eukaryota</taxon>
        <taxon>Metazoa</taxon>
        <taxon>Chordata</taxon>
        <taxon>Craniata</taxon>
        <taxon>Vertebrata</taxon>
        <taxon>Euteleostomi</taxon>
        <taxon>Actinopterygii</taxon>
        <taxon>Neopterygii</taxon>
        <taxon>Teleostei</taxon>
        <taxon>Anguilliformes</taxon>
        <taxon>Synaphobranchidae</taxon>
        <taxon>Synaphobranchus</taxon>
    </lineage>
</organism>
<evidence type="ECO:0000313" key="3">
    <source>
        <dbReference type="Proteomes" id="UP001152622"/>
    </source>
</evidence>
<comment type="caution">
    <text evidence="2">The sequence shown here is derived from an EMBL/GenBank/DDBJ whole genome shotgun (WGS) entry which is preliminary data.</text>
</comment>
<feature type="region of interest" description="Disordered" evidence="1">
    <location>
        <begin position="89"/>
        <end position="110"/>
    </location>
</feature>
<keyword evidence="3" id="KW-1185">Reference proteome</keyword>
<dbReference type="Proteomes" id="UP001152622">
    <property type="component" value="Chromosome 1"/>
</dbReference>
<dbReference type="AlphaFoldDB" id="A0A9Q1JD20"/>
<gene>
    <name evidence="2" type="ORF">SKAU_G00006070</name>
</gene>
<dbReference type="EMBL" id="JAINUF010000001">
    <property type="protein sequence ID" value="KAJ8379829.1"/>
    <property type="molecule type" value="Genomic_DNA"/>
</dbReference>
<sequence>MREVDADLASPPSPPFCRSLVRVTACQFHLVEACQSGVSLLKRTFLSRRRGSSLSSACRCRCEAESDDRLLHSRRGSAFVLLTPARLPKSAGRCDESSGYRGWAVQSDAA</sequence>
<evidence type="ECO:0000256" key="1">
    <source>
        <dbReference type="SAM" id="MobiDB-lite"/>
    </source>
</evidence>
<accession>A0A9Q1JD20</accession>
<reference evidence="2" key="1">
    <citation type="journal article" date="2023" name="Science">
        <title>Genome structures resolve the early diversification of teleost fishes.</title>
        <authorList>
            <person name="Parey E."/>
            <person name="Louis A."/>
            <person name="Montfort J."/>
            <person name="Bouchez O."/>
            <person name="Roques C."/>
            <person name="Iampietro C."/>
            <person name="Lluch J."/>
            <person name="Castinel A."/>
            <person name="Donnadieu C."/>
            <person name="Desvignes T."/>
            <person name="Floi Bucao C."/>
            <person name="Jouanno E."/>
            <person name="Wen M."/>
            <person name="Mejri S."/>
            <person name="Dirks R."/>
            <person name="Jansen H."/>
            <person name="Henkel C."/>
            <person name="Chen W.J."/>
            <person name="Zahm M."/>
            <person name="Cabau C."/>
            <person name="Klopp C."/>
            <person name="Thompson A.W."/>
            <person name="Robinson-Rechavi M."/>
            <person name="Braasch I."/>
            <person name="Lecointre G."/>
            <person name="Bobe J."/>
            <person name="Postlethwait J.H."/>
            <person name="Berthelot C."/>
            <person name="Roest Crollius H."/>
            <person name="Guiguen Y."/>
        </authorList>
    </citation>
    <scope>NUCLEOTIDE SEQUENCE</scope>
    <source>
        <strain evidence="2">WJC10195</strain>
    </source>
</reference>
<protein>
    <submittedName>
        <fullName evidence="2">Uncharacterized protein</fullName>
    </submittedName>
</protein>
<name>A0A9Q1JD20_SYNKA</name>
<evidence type="ECO:0000313" key="2">
    <source>
        <dbReference type="EMBL" id="KAJ8379829.1"/>
    </source>
</evidence>
<proteinExistence type="predicted"/>